<dbReference type="GO" id="GO:0034220">
    <property type="term" value="P:monoatomic ion transmembrane transport"/>
    <property type="evidence" value="ECO:0007669"/>
    <property type="project" value="UniProtKB-KW"/>
</dbReference>
<dbReference type="AlphaFoldDB" id="A0AAD8P7A7"/>
<feature type="transmembrane region" description="Helical" evidence="9">
    <location>
        <begin position="101"/>
        <end position="122"/>
    </location>
</feature>
<organism evidence="10 11">
    <name type="scientific">Tagetes erecta</name>
    <name type="common">African marigold</name>
    <dbReference type="NCBI Taxonomy" id="13708"/>
    <lineage>
        <taxon>Eukaryota</taxon>
        <taxon>Viridiplantae</taxon>
        <taxon>Streptophyta</taxon>
        <taxon>Embryophyta</taxon>
        <taxon>Tracheophyta</taxon>
        <taxon>Spermatophyta</taxon>
        <taxon>Magnoliopsida</taxon>
        <taxon>eudicotyledons</taxon>
        <taxon>Gunneridae</taxon>
        <taxon>Pentapetalae</taxon>
        <taxon>asterids</taxon>
        <taxon>campanulids</taxon>
        <taxon>Asterales</taxon>
        <taxon>Asteraceae</taxon>
        <taxon>Asteroideae</taxon>
        <taxon>Heliantheae alliance</taxon>
        <taxon>Tageteae</taxon>
        <taxon>Tagetes</taxon>
    </lineage>
</organism>
<keyword evidence="6" id="KW-0406">Ion transport</keyword>
<dbReference type="GO" id="GO:0015743">
    <property type="term" value="P:malate transport"/>
    <property type="evidence" value="ECO:0007669"/>
    <property type="project" value="InterPro"/>
</dbReference>
<comment type="caution">
    <text evidence="10">The sequence shown here is derived from an EMBL/GenBank/DDBJ whole genome shotgun (WGS) entry which is preliminary data.</text>
</comment>
<dbReference type="Proteomes" id="UP001229421">
    <property type="component" value="Unassembled WGS sequence"/>
</dbReference>
<comment type="similarity">
    <text evidence="2">Belongs to the aromatic acid exporter (TC 2.A.85) family.</text>
</comment>
<reference evidence="10" key="1">
    <citation type="journal article" date="2023" name="bioRxiv">
        <title>Improved chromosome-level genome assembly for marigold (Tagetes erecta).</title>
        <authorList>
            <person name="Jiang F."/>
            <person name="Yuan L."/>
            <person name="Wang S."/>
            <person name="Wang H."/>
            <person name="Xu D."/>
            <person name="Wang A."/>
            <person name="Fan W."/>
        </authorList>
    </citation>
    <scope>NUCLEOTIDE SEQUENCE</scope>
    <source>
        <strain evidence="10">WSJ</strain>
        <tissue evidence="10">Leaf</tissue>
    </source>
</reference>
<dbReference type="PANTHER" id="PTHR31086">
    <property type="entry name" value="ALUMINUM-ACTIVATED MALATE TRANSPORTER 10"/>
    <property type="match status" value="1"/>
</dbReference>
<feature type="transmembrane region" description="Helical" evidence="9">
    <location>
        <begin position="74"/>
        <end position="94"/>
    </location>
</feature>
<evidence type="ECO:0008006" key="12">
    <source>
        <dbReference type="Google" id="ProtNLM"/>
    </source>
</evidence>
<feature type="transmembrane region" description="Helical" evidence="9">
    <location>
        <begin position="155"/>
        <end position="173"/>
    </location>
</feature>
<feature type="transmembrane region" description="Helical" evidence="9">
    <location>
        <begin position="185"/>
        <end position="207"/>
    </location>
</feature>
<keyword evidence="5 9" id="KW-1133">Transmembrane helix</keyword>
<feature type="transmembrane region" description="Helical" evidence="9">
    <location>
        <begin position="128"/>
        <end position="148"/>
    </location>
</feature>
<evidence type="ECO:0000256" key="7">
    <source>
        <dbReference type="ARBA" id="ARBA00023136"/>
    </source>
</evidence>
<dbReference type="Pfam" id="PF11744">
    <property type="entry name" value="ALMT"/>
    <property type="match status" value="2"/>
</dbReference>
<dbReference type="EMBL" id="JAUHHV010000001">
    <property type="protein sequence ID" value="KAK1436158.1"/>
    <property type="molecule type" value="Genomic_DNA"/>
</dbReference>
<evidence type="ECO:0000256" key="8">
    <source>
        <dbReference type="ARBA" id="ARBA00023303"/>
    </source>
</evidence>
<keyword evidence="8" id="KW-0407">Ion channel</keyword>
<keyword evidence="3" id="KW-0813">Transport</keyword>
<evidence type="ECO:0000313" key="10">
    <source>
        <dbReference type="EMBL" id="KAK1436158.1"/>
    </source>
</evidence>
<evidence type="ECO:0000256" key="9">
    <source>
        <dbReference type="SAM" id="Phobius"/>
    </source>
</evidence>
<evidence type="ECO:0000256" key="4">
    <source>
        <dbReference type="ARBA" id="ARBA00022692"/>
    </source>
</evidence>
<evidence type="ECO:0000313" key="11">
    <source>
        <dbReference type="Proteomes" id="UP001229421"/>
    </source>
</evidence>
<keyword evidence="4 9" id="KW-0812">Transmembrane</keyword>
<comment type="subcellular location">
    <subcellularLocation>
        <location evidence="1">Membrane</location>
        <topology evidence="1">Multi-pass membrane protein</topology>
    </subcellularLocation>
</comment>
<evidence type="ECO:0000256" key="2">
    <source>
        <dbReference type="ARBA" id="ARBA00007079"/>
    </source>
</evidence>
<feature type="transmembrane region" description="Helical" evidence="9">
    <location>
        <begin position="47"/>
        <end position="68"/>
    </location>
</feature>
<evidence type="ECO:0000256" key="3">
    <source>
        <dbReference type="ARBA" id="ARBA00022448"/>
    </source>
</evidence>
<keyword evidence="11" id="KW-1185">Reference proteome</keyword>
<dbReference type="GO" id="GO:0016020">
    <property type="term" value="C:membrane"/>
    <property type="evidence" value="ECO:0007669"/>
    <property type="project" value="UniProtKB-SubCell"/>
</dbReference>
<proteinExistence type="inferred from homology"/>
<evidence type="ECO:0000256" key="5">
    <source>
        <dbReference type="ARBA" id="ARBA00022989"/>
    </source>
</evidence>
<evidence type="ECO:0000256" key="6">
    <source>
        <dbReference type="ARBA" id="ARBA00023065"/>
    </source>
</evidence>
<sequence>MSGKGGNLVIEISSDTNDELSKTPNKFTIFMYTILEFAKEDIGRVTFSLKVGLAVLLVSLLILVQAPYQVFGTTIIWSILTVAIMFEYTVGATFHKGFNRALGSLFAGVLAIAITELALMGGPVAEPVIIGISIFMIGTVTSFMKLWPLLVPYEYGFRVILFTYCLIIVSGYRMGNPIRTSIDRFYSILIGAIVTVAVNTLIFPVWAGEQLHKELVKNFNSLADSLEECVKKYLADDASDQPVFVKTLMDEFPDEPAYKRFQSTLNSSAKLESLALSAKWEPPHGRFRHTIYPWSEYVKVGTVLRYCAYEVMGLHGVLHSQIQAPYDLRFIFKTEILEATSKTAELIRCLGKNICDMELTQKCALLKNIHDSIETLQRAIDLRLFNKDDAKDEMNYQSRKQSMSLVTFTSLLIEFVARLDHLVEAVNELSKMAKFKQESL</sequence>
<gene>
    <name evidence="10" type="ORF">QVD17_01934</name>
</gene>
<name>A0AAD8P7A7_TARER</name>
<keyword evidence="7 9" id="KW-0472">Membrane</keyword>
<evidence type="ECO:0000256" key="1">
    <source>
        <dbReference type="ARBA" id="ARBA00004141"/>
    </source>
</evidence>
<dbReference type="InterPro" id="IPR020966">
    <property type="entry name" value="ALMT"/>
</dbReference>
<protein>
    <recommendedName>
        <fullName evidence="12">Aluminum-activated malate transporter</fullName>
    </recommendedName>
</protein>
<accession>A0AAD8P7A7</accession>